<organism evidence="3 4">
    <name type="scientific">Candidatus Mailhella merdigallinarum</name>
    <dbReference type="NCBI Taxonomy" id="2838658"/>
    <lineage>
        <taxon>Bacteria</taxon>
        <taxon>Pseudomonadati</taxon>
        <taxon>Thermodesulfobacteriota</taxon>
        <taxon>Desulfovibrionia</taxon>
        <taxon>Desulfovibrionales</taxon>
        <taxon>Desulfovibrionaceae</taxon>
        <taxon>Mailhella</taxon>
    </lineage>
</organism>
<evidence type="ECO:0000313" key="3">
    <source>
        <dbReference type="EMBL" id="HJA07633.1"/>
    </source>
</evidence>
<accession>A0A9D2HAL5</accession>
<dbReference type="AlphaFoldDB" id="A0A9D2HAL5"/>
<reference evidence="3" key="2">
    <citation type="submission" date="2021-04" db="EMBL/GenBank/DDBJ databases">
        <authorList>
            <person name="Gilroy R."/>
        </authorList>
    </citation>
    <scope>NUCLEOTIDE SEQUENCE</scope>
    <source>
        <strain evidence="3">CHK186-16707</strain>
    </source>
</reference>
<sequence>MPSVRFVHAADLHLDTAFPGLARDVSPDLARELRDATFTALERLVALCEEERPDFLVLAGDIYNHEDLSLRAQIAVRDACERLGRLGIPVFLAHGNHDPLSSRLGSLRWPDNVTVFGSTAEAVPVYRPGYGDEVLAVVHGVSHVGPRETRNLAAWFHRSPHVCPQIGVLHATLGSADGEARYAPCTVDDLAASGLDYWALGHIHEHGMVCREPLAVYPGSLQGLHIGEQGPRGCVLVTLEGGEENGAQGVNNADVAAVRASYEFRPLAPVGWQIVDVNLERSALEAAEAPGVENGDADAPDDLGRVERLVRTRLDAASAALWPGCRTLVVRVRLTGRTPLDAELRRLSVRNELCDALQEGFGGADVRLWIKDVEVDTRPEFDRAAAVQREDLLGEVLRRADAWRADGGLLTAGVDAALSDLFSRGRGRKGLSEPRAEELASLLDEAERLCADLLENN</sequence>
<dbReference type="Pfam" id="PF00149">
    <property type="entry name" value="Metallophos"/>
    <property type="match status" value="1"/>
</dbReference>
<dbReference type="InterPro" id="IPR004843">
    <property type="entry name" value="Calcineurin-like_PHP"/>
</dbReference>
<dbReference type="PANTHER" id="PTHR30337">
    <property type="entry name" value="COMPONENT OF ATP-DEPENDENT DSDNA EXONUCLEASE"/>
    <property type="match status" value="1"/>
</dbReference>
<protein>
    <submittedName>
        <fullName evidence="3">DNA repair exonuclease</fullName>
    </submittedName>
</protein>
<dbReference type="InterPro" id="IPR014576">
    <property type="entry name" value="Pesterase_YhaO"/>
</dbReference>
<dbReference type="InterPro" id="IPR041796">
    <property type="entry name" value="Mre11_N"/>
</dbReference>
<proteinExistence type="predicted"/>
<evidence type="ECO:0000259" key="2">
    <source>
        <dbReference type="Pfam" id="PF00149"/>
    </source>
</evidence>
<name>A0A9D2HAL5_9BACT</name>
<evidence type="ECO:0000256" key="1">
    <source>
        <dbReference type="ARBA" id="ARBA00022801"/>
    </source>
</evidence>
<reference evidence="3" key="1">
    <citation type="journal article" date="2021" name="PeerJ">
        <title>Extensive microbial diversity within the chicken gut microbiome revealed by metagenomics and culture.</title>
        <authorList>
            <person name="Gilroy R."/>
            <person name="Ravi A."/>
            <person name="Getino M."/>
            <person name="Pursley I."/>
            <person name="Horton D.L."/>
            <person name="Alikhan N.F."/>
            <person name="Baker D."/>
            <person name="Gharbi K."/>
            <person name="Hall N."/>
            <person name="Watson M."/>
            <person name="Adriaenssens E.M."/>
            <person name="Foster-Nyarko E."/>
            <person name="Jarju S."/>
            <person name="Secka A."/>
            <person name="Antonio M."/>
            <person name="Oren A."/>
            <person name="Chaudhuri R.R."/>
            <person name="La Ragione R."/>
            <person name="Hildebrand F."/>
            <person name="Pallen M.J."/>
        </authorList>
    </citation>
    <scope>NUCLEOTIDE SEQUENCE</scope>
    <source>
        <strain evidence="3">CHK186-16707</strain>
    </source>
</reference>
<dbReference type="PANTHER" id="PTHR30337:SF7">
    <property type="entry name" value="PHOSPHOESTERASE"/>
    <property type="match status" value="1"/>
</dbReference>
<keyword evidence="1" id="KW-0378">Hydrolase</keyword>
<dbReference type="GO" id="GO:0004527">
    <property type="term" value="F:exonuclease activity"/>
    <property type="evidence" value="ECO:0007669"/>
    <property type="project" value="UniProtKB-KW"/>
</dbReference>
<dbReference type="Proteomes" id="UP000824225">
    <property type="component" value="Unassembled WGS sequence"/>
</dbReference>
<dbReference type="CDD" id="cd00840">
    <property type="entry name" value="MPP_Mre11_N"/>
    <property type="match status" value="1"/>
</dbReference>
<dbReference type="SUPFAM" id="SSF56300">
    <property type="entry name" value="Metallo-dependent phosphatases"/>
    <property type="match status" value="1"/>
</dbReference>
<dbReference type="PIRSF" id="PIRSF033091">
    <property type="entry name" value="Pesterase_YhaO"/>
    <property type="match status" value="1"/>
</dbReference>
<dbReference type="InterPro" id="IPR050535">
    <property type="entry name" value="DNA_Repair-Maintenance_Comp"/>
</dbReference>
<dbReference type="EMBL" id="DXAN01000001">
    <property type="protein sequence ID" value="HJA07633.1"/>
    <property type="molecule type" value="Genomic_DNA"/>
</dbReference>
<comment type="caution">
    <text evidence="3">The sequence shown here is derived from an EMBL/GenBank/DDBJ whole genome shotgun (WGS) entry which is preliminary data.</text>
</comment>
<keyword evidence="3" id="KW-0540">Nuclease</keyword>
<dbReference type="InterPro" id="IPR029052">
    <property type="entry name" value="Metallo-depent_PP-like"/>
</dbReference>
<dbReference type="Gene3D" id="3.60.21.10">
    <property type="match status" value="1"/>
</dbReference>
<gene>
    <name evidence="3" type="ORF">H9962_00360</name>
</gene>
<feature type="domain" description="Calcineurin-like phosphoesterase" evidence="2">
    <location>
        <begin position="5"/>
        <end position="205"/>
    </location>
</feature>
<evidence type="ECO:0000313" key="4">
    <source>
        <dbReference type="Proteomes" id="UP000824225"/>
    </source>
</evidence>
<keyword evidence="3" id="KW-0269">Exonuclease</keyword>